<dbReference type="PANTHER" id="PTHR35308:SF1">
    <property type="entry name" value="CYTOCHROME C OXIDASE SUBUNIT 7"/>
    <property type="match status" value="1"/>
</dbReference>
<dbReference type="AlphaFoldDB" id="A0A438JS96"/>
<evidence type="ECO:0000256" key="4">
    <source>
        <dbReference type="ARBA" id="ARBA00023136"/>
    </source>
</evidence>
<dbReference type="InterPro" id="IPR039297">
    <property type="entry name" value="COX7a"/>
</dbReference>
<dbReference type="Pfam" id="PF02238">
    <property type="entry name" value="COX7a"/>
    <property type="match status" value="1"/>
</dbReference>
<gene>
    <name evidence="7" type="ORF">CK203_009577</name>
</gene>
<keyword evidence="6" id="KW-1133">Transmembrane helix</keyword>
<protein>
    <submittedName>
        <fullName evidence="7">Uncharacterized protein</fullName>
    </submittedName>
</protein>
<reference evidence="7 8" key="1">
    <citation type="journal article" date="2018" name="PLoS Genet.">
        <title>Population sequencing reveals clonal diversity and ancestral inbreeding in the grapevine cultivar Chardonnay.</title>
        <authorList>
            <person name="Roach M.J."/>
            <person name="Johnson D.L."/>
            <person name="Bohlmann J."/>
            <person name="van Vuuren H.J."/>
            <person name="Jones S.J."/>
            <person name="Pretorius I.S."/>
            <person name="Schmidt S.A."/>
            <person name="Borneman A.R."/>
        </authorList>
    </citation>
    <scope>NUCLEOTIDE SEQUENCE [LARGE SCALE GENOMIC DNA]</scope>
    <source>
        <strain evidence="8">cv. Chardonnay</strain>
        <tissue evidence="7">Leaf</tissue>
    </source>
</reference>
<name>A0A438JS96_VITVI</name>
<feature type="region of interest" description="Disordered" evidence="5">
    <location>
        <begin position="113"/>
        <end position="148"/>
    </location>
</feature>
<accession>A0A438JS96</accession>
<dbReference type="PANTHER" id="PTHR35308">
    <property type="entry name" value="CYTOCHROME C OXIDASE SUBUNIT 7"/>
    <property type="match status" value="1"/>
</dbReference>
<evidence type="ECO:0000313" key="7">
    <source>
        <dbReference type="EMBL" id="RVX11834.1"/>
    </source>
</evidence>
<evidence type="ECO:0000256" key="6">
    <source>
        <dbReference type="SAM" id="Phobius"/>
    </source>
</evidence>
<evidence type="ECO:0000256" key="3">
    <source>
        <dbReference type="ARBA" id="ARBA00023128"/>
    </source>
</evidence>
<dbReference type="GO" id="GO:0005743">
    <property type="term" value="C:mitochondrial inner membrane"/>
    <property type="evidence" value="ECO:0007669"/>
    <property type="project" value="UniProtKB-SubCell"/>
</dbReference>
<evidence type="ECO:0000256" key="1">
    <source>
        <dbReference type="ARBA" id="ARBA00004273"/>
    </source>
</evidence>
<keyword evidence="6" id="KW-0812">Transmembrane</keyword>
<dbReference type="Proteomes" id="UP000288805">
    <property type="component" value="Unassembled WGS sequence"/>
</dbReference>
<keyword evidence="2" id="KW-0999">Mitochondrion inner membrane</keyword>
<dbReference type="OrthoDB" id="62312at2759"/>
<comment type="subcellular location">
    <subcellularLocation>
        <location evidence="1">Mitochondrion inner membrane</location>
    </subcellularLocation>
</comment>
<evidence type="ECO:0000256" key="5">
    <source>
        <dbReference type="SAM" id="MobiDB-lite"/>
    </source>
</evidence>
<feature type="transmembrane region" description="Helical" evidence="6">
    <location>
        <begin position="53"/>
        <end position="72"/>
    </location>
</feature>
<sequence>MPESVCLWVHLCNVRRRINNLIPKEKLIAKQRVFQSLKGPVHLRGPSDKITSVAIPLAMTVTSVVLIVRGIYDMSQNIGKKEARGVGALKEWGTGLLEEAAAWSTWRWGRPDGTCSSGAEDGLLRKTEAGDERQRAGGRGEKEGVCWS</sequence>
<evidence type="ECO:0000256" key="2">
    <source>
        <dbReference type="ARBA" id="ARBA00022792"/>
    </source>
</evidence>
<organism evidence="7 8">
    <name type="scientific">Vitis vinifera</name>
    <name type="common">Grape</name>
    <dbReference type="NCBI Taxonomy" id="29760"/>
    <lineage>
        <taxon>Eukaryota</taxon>
        <taxon>Viridiplantae</taxon>
        <taxon>Streptophyta</taxon>
        <taxon>Embryophyta</taxon>
        <taxon>Tracheophyta</taxon>
        <taxon>Spermatophyta</taxon>
        <taxon>Magnoliopsida</taxon>
        <taxon>eudicotyledons</taxon>
        <taxon>Gunneridae</taxon>
        <taxon>Pentapetalae</taxon>
        <taxon>rosids</taxon>
        <taxon>Vitales</taxon>
        <taxon>Vitaceae</taxon>
        <taxon>Viteae</taxon>
        <taxon>Vitis</taxon>
    </lineage>
</organism>
<comment type="caution">
    <text evidence="7">The sequence shown here is derived from an EMBL/GenBank/DDBJ whole genome shotgun (WGS) entry which is preliminary data.</text>
</comment>
<feature type="compositionally biased region" description="Basic and acidic residues" evidence="5">
    <location>
        <begin position="122"/>
        <end position="148"/>
    </location>
</feature>
<keyword evidence="4 6" id="KW-0472">Membrane</keyword>
<evidence type="ECO:0000313" key="8">
    <source>
        <dbReference type="Proteomes" id="UP000288805"/>
    </source>
</evidence>
<dbReference type="EMBL" id="QGNW01000029">
    <property type="protein sequence ID" value="RVX11834.1"/>
    <property type="molecule type" value="Genomic_DNA"/>
</dbReference>
<proteinExistence type="predicted"/>
<keyword evidence="3" id="KW-0496">Mitochondrion</keyword>